<feature type="transmembrane region" description="Helical" evidence="11">
    <location>
        <begin position="21"/>
        <end position="41"/>
    </location>
</feature>
<evidence type="ECO:0000313" key="13">
    <source>
        <dbReference type="EMBL" id="OUM47878.1"/>
    </source>
</evidence>
<keyword evidence="5" id="KW-1003">Cell membrane</keyword>
<dbReference type="PROSITE" id="PS00761">
    <property type="entry name" value="SPASE_I_3"/>
    <property type="match status" value="1"/>
</dbReference>
<evidence type="ECO:0000256" key="6">
    <source>
        <dbReference type="ARBA" id="ARBA00022670"/>
    </source>
</evidence>
<accession>A0A1Y3MBP8</accession>
<dbReference type="InterPro" id="IPR000223">
    <property type="entry name" value="Pept_S26A_signal_pept_1"/>
</dbReference>
<dbReference type="Proteomes" id="UP000195321">
    <property type="component" value="Unassembled WGS sequence"/>
</dbReference>
<dbReference type="SUPFAM" id="SSF51306">
    <property type="entry name" value="LexA/Signal peptidase"/>
    <property type="match status" value="1"/>
</dbReference>
<evidence type="ECO:0000256" key="11">
    <source>
        <dbReference type="RuleBase" id="RU362042"/>
    </source>
</evidence>
<comment type="catalytic activity">
    <reaction evidence="1 11">
        <text>Cleavage of hydrophobic, N-terminal signal or leader sequences from secreted and periplasmic proteins.</text>
        <dbReference type="EC" id="3.4.21.89"/>
    </reaction>
</comment>
<evidence type="ECO:0000256" key="10">
    <source>
        <dbReference type="ARBA" id="ARBA00023136"/>
    </source>
</evidence>
<evidence type="ECO:0000259" key="12">
    <source>
        <dbReference type="Pfam" id="PF10502"/>
    </source>
</evidence>
<keyword evidence="10 11" id="KW-0472">Membrane</keyword>
<keyword evidence="6 11" id="KW-0645">Protease</keyword>
<evidence type="ECO:0000256" key="8">
    <source>
        <dbReference type="ARBA" id="ARBA00022801"/>
    </source>
</evidence>
<dbReference type="NCBIfam" id="TIGR02227">
    <property type="entry name" value="sigpep_I_bact"/>
    <property type="match status" value="1"/>
</dbReference>
<comment type="caution">
    <text evidence="13">The sequence shown here is derived from an EMBL/GenBank/DDBJ whole genome shotgun (WGS) entry which is preliminary data.</text>
</comment>
<evidence type="ECO:0000256" key="2">
    <source>
        <dbReference type="ARBA" id="ARBA00004401"/>
    </source>
</evidence>
<dbReference type="GO" id="GO:0005886">
    <property type="term" value="C:plasma membrane"/>
    <property type="evidence" value="ECO:0007669"/>
    <property type="project" value="UniProtKB-SubCell"/>
</dbReference>
<name>A0A1Y3MBP8_9BACI</name>
<keyword evidence="9 11" id="KW-1133">Transmembrane helix</keyword>
<dbReference type="PANTHER" id="PTHR43390:SF1">
    <property type="entry name" value="CHLOROPLAST PROCESSING PEPTIDASE"/>
    <property type="match status" value="1"/>
</dbReference>
<sequence>MKIINKEWKSMKQKNPKYWRNITLFLWITVMLMIISLNFLLCKIEGRSMYPTLQNEEYILVNRAGAAIFPLRHGEIVIIKKPNDPKYYVKRIIGLPKDKVKIENDILYINGKEKKENYIYKDLSNKSKYLANFEEREVPSNKLFVMGDNRYHSKDSRNGLGYIDRSSIVGTIIYQF</sequence>
<dbReference type="Pfam" id="PF10502">
    <property type="entry name" value="Peptidase_S26"/>
    <property type="match status" value="1"/>
</dbReference>
<protein>
    <recommendedName>
        <fullName evidence="4 11">Signal peptidase I</fullName>
        <ecNumber evidence="4 11">3.4.21.89</ecNumber>
    </recommendedName>
</protein>
<dbReference type="GO" id="GO:0009003">
    <property type="term" value="F:signal peptidase activity"/>
    <property type="evidence" value="ECO:0007669"/>
    <property type="project" value="UniProtKB-EC"/>
</dbReference>
<evidence type="ECO:0000256" key="9">
    <source>
        <dbReference type="ARBA" id="ARBA00022989"/>
    </source>
</evidence>
<reference evidence="13 14" key="1">
    <citation type="submission" date="2017-02" db="EMBL/GenBank/DDBJ databases">
        <title>Bacillus pseudomycoides isolate FSL K6-0042.</title>
        <authorList>
            <person name="Kovac J."/>
        </authorList>
    </citation>
    <scope>NUCLEOTIDE SEQUENCE [LARGE SCALE GENOMIC DNA]</scope>
    <source>
        <strain evidence="13 14">FSL K6-0042</strain>
    </source>
</reference>
<dbReference type="EC" id="3.4.21.89" evidence="4 11"/>
<evidence type="ECO:0000256" key="3">
    <source>
        <dbReference type="ARBA" id="ARBA00009370"/>
    </source>
</evidence>
<dbReference type="RefSeq" id="WP_016131769.1">
    <property type="nucleotide sequence ID" value="NZ_JARHXM010000084.1"/>
</dbReference>
<evidence type="ECO:0000256" key="1">
    <source>
        <dbReference type="ARBA" id="ARBA00000677"/>
    </source>
</evidence>
<dbReference type="InterPro" id="IPR019533">
    <property type="entry name" value="Peptidase_S26"/>
</dbReference>
<dbReference type="FunFam" id="2.10.109.10:FF:000008">
    <property type="entry name" value="Signal peptidase I"/>
    <property type="match status" value="1"/>
</dbReference>
<dbReference type="GO" id="GO:0006465">
    <property type="term" value="P:signal peptide processing"/>
    <property type="evidence" value="ECO:0007669"/>
    <property type="project" value="InterPro"/>
</dbReference>
<dbReference type="EMBL" id="MWPX01000018">
    <property type="protein sequence ID" value="OUM47878.1"/>
    <property type="molecule type" value="Genomic_DNA"/>
</dbReference>
<dbReference type="InterPro" id="IPR019758">
    <property type="entry name" value="Pept_S26A_signal_pept_1_CS"/>
</dbReference>
<dbReference type="Gene3D" id="2.10.109.10">
    <property type="entry name" value="Umud Fragment, subunit A"/>
    <property type="match status" value="1"/>
</dbReference>
<proteinExistence type="inferred from homology"/>
<organism evidence="13 14">
    <name type="scientific">Bacillus pseudomycoides</name>
    <dbReference type="NCBI Taxonomy" id="64104"/>
    <lineage>
        <taxon>Bacteria</taxon>
        <taxon>Bacillati</taxon>
        <taxon>Bacillota</taxon>
        <taxon>Bacilli</taxon>
        <taxon>Bacillales</taxon>
        <taxon>Bacillaceae</taxon>
        <taxon>Bacillus</taxon>
        <taxon>Bacillus cereus group</taxon>
    </lineage>
</organism>
<evidence type="ECO:0000313" key="14">
    <source>
        <dbReference type="Proteomes" id="UP000195321"/>
    </source>
</evidence>
<feature type="domain" description="Peptidase S26" evidence="12">
    <location>
        <begin position="23"/>
        <end position="173"/>
    </location>
</feature>
<comment type="similarity">
    <text evidence="3 11">Belongs to the peptidase S26 family.</text>
</comment>
<dbReference type="InterPro" id="IPR036286">
    <property type="entry name" value="LexA/Signal_pep-like_sf"/>
</dbReference>
<dbReference type="CDD" id="cd06530">
    <property type="entry name" value="S26_SPase_I"/>
    <property type="match status" value="1"/>
</dbReference>
<dbReference type="PRINTS" id="PR00727">
    <property type="entry name" value="LEADERPTASE"/>
</dbReference>
<dbReference type="GO" id="GO:0004252">
    <property type="term" value="F:serine-type endopeptidase activity"/>
    <property type="evidence" value="ECO:0007669"/>
    <property type="project" value="InterPro"/>
</dbReference>
<dbReference type="PANTHER" id="PTHR43390">
    <property type="entry name" value="SIGNAL PEPTIDASE I"/>
    <property type="match status" value="1"/>
</dbReference>
<evidence type="ECO:0000256" key="7">
    <source>
        <dbReference type="ARBA" id="ARBA00022692"/>
    </source>
</evidence>
<evidence type="ECO:0000256" key="4">
    <source>
        <dbReference type="ARBA" id="ARBA00013208"/>
    </source>
</evidence>
<comment type="subcellular location">
    <subcellularLocation>
        <location evidence="2">Cell membrane</location>
        <topology evidence="2">Single-pass type II membrane protein</topology>
    </subcellularLocation>
    <subcellularLocation>
        <location evidence="11">Membrane</location>
        <topology evidence="11">Single-pass type II membrane protein</topology>
    </subcellularLocation>
</comment>
<keyword evidence="7 11" id="KW-0812">Transmembrane</keyword>
<evidence type="ECO:0000256" key="5">
    <source>
        <dbReference type="ARBA" id="ARBA00022475"/>
    </source>
</evidence>
<dbReference type="AlphaFoldDB" id="A0A1Y3MBP8"/>
<keyword evidence="8 11" id="KW-0378">Hydrolase</keyword>
<gene>
    <name evidence="13" type="ORF">BW425_16250</name>
</gene>